<sequence length="55" mass="6228">MRAITRRLAINLHRSNNVPTCSTIEPSRQLHRGLDARTPVYCHGNEAPIVIYDSL</sequence>
<organism evidence="1 2">
    <name type="scientific">Asbolus verrucosus</name>
    <name type="common">Desert ironclad beetle</name>
    <dbReference type="NCBI Taxonomy" id="1661398"/>
    <lineage>
        <taxon>Eukaryota</taxon>
        <taxon>Metazoa</taxon>
        <taxon>Ecdysozoa</taxon>
        <taxon>Arthropoda</taxon>
        <taxon>Hexapoda</taxon>
        <taxon>Insecta</taxon>
        <taxon>Pterygota</taxon>
        <taxon>Neoptera</taxon>
        <taxon>Endopterygota</taxon>
        <taxon>Coleoptera</taxon>
        <taxon>Polyphaga</taxon>
        <taxon>Cucujiformia</taxon>
        <taxon>Tenebrionidae</taxon>
        <taxon>Pimeliinae</taxon>
        <taxon>Asbolus</taxon>
    </lineage>
</organism>
<gene>
    <name evidence="1" type="ORF">BDFB_002528</name>
</gene>
<reference evidence="1 2" key="1">
    <citation type="submission" date="2017-03" db="EMBL/GenBank/DDBJ databases">
        <title>Genome of the blue death feigning beetle - Asbolus verrucosus.</title>
        <authorList>
            <person name="Rider S.D."/>
        </authorList>
    </citation>
    <scope>NUCLEOTIDE SEQUENCE [LARGE SCALE GENOMIC DNA]</scope>
    <source>
        <strain evidence="1">Butters</strain>
        <tissue evidence="1">Head and leg muscle</tissue>
    </source>
</reference>
<evidence type="ECO:0000313" key="2">
    <source>
        <dbReference type="Proteomes" id="UP000292052"/>
    </source>
</evidence>
<dbReference type="EMBL" id="QDEB01083327">
    <property type="protein sequence ID" value="RZC34065.1"/>
    <property type="molecule type" value="Genomic_DNA"/>
</dbReference>
<protein>
    <submittedName>
        <fullName evidence="1">Uncharacterized protein</fullName>
    </submittedName>
</protein>
<comment type="caution">
    <text evidence="1">The sequence shown here is derived from an EMBL/GenBank/DDBJ whole genome shotgun (WGS) entry which is preliminary data.</text>
</comment>
<keyword evidence="2" id="KW-1185">Reference proteome</keyword>
<evidence type="ECO:0000313" key="1">
    <source>
        <dbReference type="EMBL" id="RZC34065.1"/>
    </source>
</evidence>
<proteinExistence type="predicted"/>
<accession>A0A482VMM7</accession>
<dbReference type="AlphaFoldDB" id="A0A482VMM7"/>
<dbReference type="Proteomes" id="UP000292052">
    <property type="component" value="Unassembled WGS sequence"/>
</dbReference>
<name>A0A482VMM7_ASBVE</name>